<gene>
    <name evidence="2" type="ORF">SAMN04487947_1247</name>
</gene>
<name>A0A1I6GJN9_9EURY</name>
<evidence type="ECO:0000313" key="3">
    <source>
        <dbReference type="Proteomes" id="UP000198531"/>
    </source>
</evidence>
<dbReference type="RefSeq" id="WP_089805594.1">
    <property type="nucleotide sequence ID" value="NZ_FOYT01000001.1"/>
</dbReference>
<evidence type="ECO:0000256" key="1">
    <source>
        <dbReference type="SAM" id="Coils"/>
    </source>
</evidence>
<sequence length="307" mass="34660">MSTPDLERQATDTHTLQRVLDRVRDLEDGLDRQRSKTERLEQRVADLEAENERLQDELDAERDARECAENAAHAAVAHVRRIHERPTVEFRGNGGNPANLWIGNHPIGLMLDNSRDESEALYQFLFGEQPSPTVVESVEERADSTDPLVDRVQSEQIDAIREKQITNHQSVKRDVARIRRQMNHVAEETGVDLLDSVPGDDKIAKVVKDGVATVVDDVSATKERAELLLHNLADWGQLKNDANGARVLLHAGEVRRRLETARNESLQTTQVKRVFNQVDTWAADSTRYSQVKKKDGVYRLSLGVNAE</sequence>
<proteinExistence type="predicted"/>
<dbReference type="AlphaFoldDB" id="A0A1I6GJN9"/>
<organism evidence="2 3">
    <name type="scientific">Halogeometricum rufum</name>
    <dbReference type="NCBI Taxonomy" id="553469"/>
    <lineage>
        <taxon>Archaea</taxon>
        <taxon>Methanobacteriati</taxon>
        <taxon>Methanobacteriota</taxon>
        <taxon>Stenosarchaea group</taxon>
        <taxon>Halobacteria</taxon>
        <taxon>Halobacteriales</taxon>
        <taxon>Haloferacaceae</taxon>
        <taxon>Halogeometricum</taxon>
    </lineage>
</organism>
<evidence type="ECO:0000313" key="2">
    <source>
        <dbReference type="EMBL" id="SFR42287.1"/>
    </source>
</evidence>
<dbReference type="STRING" id="553469.SAMN04487947_1247"/>
<dbReference type="OrthoDB" id="310344at2157"/>
<keyword evidence="1" id="KW-0175">Coiled coil</keyword>
<reference evidence="3" key="1">
    <citation type="submission" date="2016-10" db="EMBL/GenBank/DDBJ databases">
        <authorList>
            <person name="Varghese N."/>
            <person name="Submissions S."/>
        </authorList>
    </citation>
    <scope>NUCLEOTIDE SEQUENCE [LARGE SCALE GENOMIC DNA]</scope>
    <source>
        <strain evidence="3">CGMCC 1.7736</strain>
    </source>
</reference>
<dbReference type="Proteomes" id="UP000198531">
    <property type="component" value="Unassembled WGS sequence"/>
</dbReference>
<feature type="coiled-coil region" evidence="1">
    <location>
        <begin position="16"/>
        <end position="71"/>
    </location>
</feature>
<accession>A0A1I6GJN9</accession>
<protein>
    <submittedName>
        <fullName evidence="2">Uncharacterized protein</fullName>
    </submittedName>
</protein>
<keyword evidence="3" id="KW-1185">Reference proteome</keyword>
<dbReference type="EMBL" id="FOYT01000001">
    <property type="protein sequence ID" value="SFR42287.1"/>
    <property type="molecule type" value="Genomic_DNA"/>
</dbReference>